<dbReference type="PROSITE" id="PS51257">
    <property type="entry name" value="PROKAR_LIPOPROTEIN"/>
    <property type="match status" value="1"/>
</dbReference>
<dbReference type="RefSeq" id="WP_231005310.1">
    <property type="nucleotide sequence ID" value="NZ_JAJNEC010000005.1"/>
</dbReference>
<dbReference type="InterPro" id="IPR025921">
    <property type="entry name" value="HmuY"/>
</dbReference>
<name>A0ABS8PSK8_9BACT</name>
<dbReference type="Pfam" id="PF14064">
    <property type="entry name" value="HmuY"/>
    <property type="match status" value="1"/>
</dbReference>
<dbReference type="EMBL" id="JAJNEC010000005">
    <property type="protein sequence ID" value="MCD2424055.1"/>
    <property type="molecule type" value="Genomic_DNA"/>
</dbReference>
<dbReference type="Proteomes" id="UP001199816">
    <property type="component" value="Unassembled WGS sequence"/>
</dbReference>
<keyword evidence="2" id="KW-1185">Reference proteome</keyword>
<protein>
    <submittedName>
        <fullName evidence="1">HmuY family protein</fullName>
    </submittedName>
</protein>
<organism evidence="1 2">
    <name type="scientific">Niabella pedocola</name>
    <dbReference type="NCBI Taxonomy" id="1752077"/>
    <lineage>
        <taxon>Bacteria</taxon>
        <taxon>Pseudomonadati</taxon>
        <taxon>Bacteroidota</taxon>
        <taxon>Chitinophagia</taxon>
        <taxon>Chitinophagales</taxon>
        <taxon>Chitinophagaceae</taxon>
        <taxon>Niabella</taxon>
    </lineage>
</organism>
<reference evidence="1 2" key="1">
    <citation type="submission" date="2021-11" db="EMBL/GenBank/DDBJ databases">
        <title>Genomic of Niabella pedocola.</title>
        <authorList>
            <person name="Wu T."/>
        </authorList>
    </citation>
    <scope>NUCLEOTIDE SEQUENCE [LARGE SCALE GENOMIC DNA]</scope>
    <source>
        <strain evidence="1 2">JCM 31011</strain>
    </source>
</reference>
<accession>A0ABS8PSK8</accession>
<evidence type="ECO:0000313" key="2">
    <source>
        <dbReference type="Proteomes" id="UP001199816"/>
    </source>
</evidence>
<comment type="caution">
    <text evidence="1">The sequence shown here is derived from an EMBL/GenBank/DDBJ whole genome shotgun (WGS) entry which is preliminary data.</text>
</comment>
<evidence type="ECO:0000313" key="1">
    <source>
        <dbReference type="EMBL" id="MCD2424055.1"/>
    </source>
</evidence>
<sequence length="358" mass="38612">MNRTMLFQRAITFALIVTAVASCKKDTDPLMIIPPSGGSSMQLDGGSGEAAAVNSVFVDFSADKQKAVARDSWDLGFYSGGAFKVILNASNGVSAVAVNKTDLNAVTEADVNLDTLKLGQGNGSFAVIDDPREASILTKTAIAEVSATDADNKVYVINRKGGTTGAILPAAELFKIRILRKGTGYTLQYANLNATTFKTLDISKAADFNFQFASLLSGTVVTVEPEKANWDIVWGWSVYQFGTIPYSFSDLVFINNLAGVTAFERTYASADIAADAYTKFNRDSVAKYSFQNKRDVIGSNWRVTSSLGGSSEPVGVRKSRFYVVKDADGHLYKMKFLSFAPQDGGTRGKPQIEYAFIN</sequence>
<dbReference type="CDD" id="cd12105">
    <property type="entry name" value="HmuY"/>
    <property type="match status" value="1"/>
</dbReference>
<gene>
    <name evidence="1" type="ORF">LQ567_14850</name>
</gene>
<proteinExistence type="predicted"/>